<name>A0A1F5MGC4_9BACT</name>
<dbReference type="InterPro" id="IPR036388">
    <property type="entry name" value="WH-like_DNA-bd_sf"/>
</dbReference>
<reference evidence="1 2" key="1">
    <citation type="journal article" date="2016" name="Nat. Commun.">
        <title>Thousands of microbial genomes shed light on interconnected biogeochemical processes in an aquifer system.</title>
        <authorList>
            <person name="Anantharaman K."/>
            <person name="Brown C.T."/>
            <person name="Hug L.A."/>
            <person name="Sharon I."/>
            <person name="Castelle C.J."/>
            <person name="Probst A.J."/>
            <person name="Thomas B.C."/>
            <person name="Singh A."/>
            <person name="Wilkins M.J."/>
            <person name="Karaoz U."/>
            <person name="Brodie E.L."/>
            <person name="Williams K.H."/>
            <person name="Hubbard S.S."/>
            <person name="Banfield J.F."/>
        </authorList>
    </citation>
    <scope>NUCLEOTIDE SEQUENCE [LARGE SCALE GENOMIC DNA]</scope>
</reference>
<organism evidence="1 2">
    <name type="scientific">Candidatus Daviesbacteria bacterium RIFCSPLOWO2_02_FULL_36_7</name>
    <dbReference type="NCBI Taxonomy" id="1797792"/>
    <lineage>
        <taxon>Bacteria</taxon>
        <taxon>Candidatus Daviesiibacteriota</taxon>
    </lineage>
</organism>
<dbReference type="Gene3D" id="1.10.10.10">
    <property type="entry name" value="Winged helix-like DNA-binding domain superfamily/Winged helix DNA-binding domain"/>
    <property type="match status" value="1"/>
</dbReference>
<proteinExistence type="predicted"/>
<dbReference type="AlphaFoldDB" id="A0A1F5MGC4"/>
<dbReference type="SUPFAM" id="SSF46689">
    <property type="entry name" value="Homeodomain-like"/>
    <property type="match status" value="1"/>
</dbReference>
<sequence>MFKAISKDIKDQIISRIKNNGETVTSLAVEYTVSPKTIYTWLRTKSDNNVSFLEYARLKREHKLLLEIVGKLTLEKTTSGNQLHGVKKN</sequence>
<evidence type="ECO:0008006" key="3">
    <source>
        <dbReference type="Google" id="ProtNLM"/>
    </source>
</evidence>
<protein>
    <recommendedName>
        <fullName evidence="3">Transposase Synechocystis PCC 6803 domain-containing protein</fullName>
    </recommendedName>
</protein>
<dbReference type="EMBL" id="MFDT01000065">
    <property type="protein sequence ID" value="OGE64399.1"/>
    <property type="molecule type" value="Genomic_DNA"/>
</dbReference>
<gene>
    <name evidence="1" type="ORF">A3I48_03990</name>
</gene>
<evidence type="ECO:0000313" key="1">
    <source>
        <dbReference type="EMBL" id="OGE64399.1"/>
    </source>
</evidence>
<accession>A0A1F5MGC4</accession>
<comment type="caution">
    <text evidence="1">The sequence shown here is derived from an EMBL/GenBank/DDBJ whole genome shotgun (WGS) entry which is preliminary data.</text>
</comment>
<evidence type="ECO:0000313" key="2">
    <source>
        <dbReference type="Proteomes" id="UP000178859"/>
    </source>
</evidence>
<dbReference type="Proteomes" id="UP000178859">
    <property type="component" value="Unassembled WGS sequence"/>
</dbReference>
<dbReference type="InterPro" id="IPR009057">
    <property type="entry name" value="Homeodomain-like_sf"/>
</dbReference>